<evidence type="ECO:0000313" key="2">
    <source>
        <dbReference type="Proteomes" id="UP000317178"/>
    </source>
</evidence>
<organism evidence="1 2">
    <name type="scientific">Polystyrenella longa</name>
    <dbReference type="NCBI Taxonomy" id="2528007"/>
    <lineage>
        <taxon>Bacteria</taxon>
        <taxon>Pseudomonadati</taxon>
        <taxon>Planctomycetota</taxon>
        <taxon>Planctomycetia</taxon>
        <taxon>Planctomycetales</taxon>
        <taxon>Planctomycetaceae</taxon>
        <taxon>Polystyrenella</taxon>
    </lineage>
</organism>
<evidence type="ECO:0008006" key="3">
    <source>
        <dbReference type="Google" id="ProtNLM"/>
    </source>
</evidence>
<dbReference type="KEGG" id="plon:Pla110_22710"/>
<reference evidence="1 2" key="1">
    <citation type="submission" date="2019-02" db="EMBL/GenBank/DDBJ databases">
        <title>Deep-cultivation of Planctomycetes and their phenomic and genomic characterization uncovers novel biology.</title>
        <authorList>
            <person name="Wiegand S."/>
            <person name="Jogler M."/>
            <person name="Boedeker C."/>
            <person name="Pinto D."/>
            <person name="Vollmers J."/>
            <person name="Rivas-Marin E."/>
            <person name="Kohn T."/>
            <person name="Peeters S.H."/>
            <person name="Heuer A."/>
            <person name="Rast P."/>
            <person name="Oberbeckmann S."/>
            <person name="Bunk B."/>
            <person name="Jeske O."/>
            <person name="Meyerdierks A."/>
            <person name="Storesund J.E."/>
            <person name="Kallscheuer N."/>
            <person name="Luecker S."/>
            <person name="Lage O.M."/>
            <person name="Pohl T."/>
            <person name="Merkel B.J."/>
            <person name="Hornburger P."/>
            <person name="Mueller R.-W."/>
            <person name="Bruemmer F."/>
            <person name="Labrenz M."/>
            <person name="Spormann A.M."/>
            <person name="Op den Camp H."/>
            <person name="Overmann J."/>
            <person name="Amann R."/>
            <person name="Jetten M.S.M."/>
            <person name="Mascher T."/>
            <person name="Medema M.H."/>
            <person name="Devos D.P."/>
            <person name="Kaster A.-K."/>
            <person name="Ovreas L."/>
            <person name="Rohde M."/>
            <person name="Galperin M.Y."/>
            <person name="Jogler C."/>
        </authorList>
    </citation>
    <scope>NUCLEOTIDE SEQUENCE [LARGE SCALE GENOMIC DNA]</scope>
    <source>
        <strain evidence="1 2">Pla110</strain>
    </source>
</reference>
<dbReference type="OrthoDB" id="215501at2"/>
<dbReference type="Proteomes" id="UP000317178">
    <property type="component" value="Chromosome"/>
</dbReference>
<proteinExistence type="predicted"/>
<dbReference type="RefSeq" id="WP_144995807.1">
    <property type="nucleotide sequence ID" value="NZ_CP036281.1"/>
</dbReference>
<name>A0A518CMU3_9PLAN</name>
<dbReference type="EMBL" id="CP036281">
    <property type="protein sequence ID" value="QDU80540.1"/>
    <property type="molecule type" value="Genomic_DNA"/>
</dbReference>
<keyword evidence="2" id="KW-1185">Reference proteome</keyword>
<dbReference type="AlphaFoldDB" id="A0A518CMU3"/>
<accession>A0A518CMU3</accession>
<protein>
    <recommendedName>
        <fullName evidence="3">DUF1573 domain-containing protein</fullName>
    </recommendedName>
</protein>
<gene>
    <name evidence="1" type="ORF">Pla110_22710</name>
</gene>
<sequence length="391" mass="44302">MSSHKTTPGWLFGITLIPVFFCMVAHVNGVTPQQCPEGTPRPALVFEQYAAERRELTHKDRPWVYYAFVNKSSEEVRMESVSPDCECVSIQFFKAGPQLKKVHQLTQEDEVKNYQGFALAPGAAYYILASIDGTSKQPGRHEFDIEVKYEDVISRKETLHFNVTLPEKKIVIEPEVVHITQNKAEEIKSSAWIADHRGNDLKIVSMRVNSDWFTAELGETEFDGIKRQEIVIKTTDQIPNDRVKGTVEVTTDDPDHPRIWIPVVIDGVQGKPKPFIAQRDSLHFKILPGQKESDEEGDAPKENIGYLVSLPQYAYTITDISASVDWIKVELQKPEVDEAGKQVHPVKVTLTPPEGAKTYREMVKLQLNDPEWPMLEIPIKIDVLPGEKFAE</sequence>
<evidence type="ECO:0000313" key="1">
    <source>
        <dbReference type="EMBL" id="QDU80540.1"/>
    </source>
</evidence>